<dbReference type="Proteomes" id="UP000194737">
    <property type="component" value="Unassembled WGS sequence"/>
</dbReference>
<dbReference type="AlphaFoldDB" id="A0A132P4D0"/>
<protein>
    <submittedName>
        <fullName evidence="2">Phage protein</fullName>
    </submittedName>
</protein>
<dbReference type="EMBL" id="LRHK01000001">
    <property type="protein sequence ID" value="KWX17184.1"/>
    <property type="molecule type" value="Genomic_DNA"/>
</dbReference>
<organism evidence="1 3">
    <name type="scientific">Enterococcus faecium</name>
    <name type="common">Streptococcus faecium</name>
    <dbReference type="NCBI Taxonomy" id="1352"/>
    <lineage>
        <taxon>Bacteria</taxon>
        <taxon>Bacillati</taxon>
        <taxon>Bacillota</taxon>
        <taxon>Bacilli</taxon>
        <taxon>Lactobacillales</taxon>
        <taxon>Enterococcaceae</taxon>
        <taxon>Enterococcus</taxon>
    </lineage>
</organism>
<proteinExistence type="predicted"/>
<dbReference type="RefSeq" id="WP_002319774.1">
    <property type="nucleotide sequence ID" value="NZ_AP019394.1"/>
</dbReference>
<gene>
    <name evidence="2" type="ORF">A5804_002497</name>
    <name evidence="1" type="ORF">AWT83_01165</name>
</gene>
<dbReference type="EMBL" id="NGLB01000001">
    <property type="protein sequence ID" value="OTO00977.1"/>
    <property type="molecule type" value="Genomic_DNA"/>
</dbReference>
<name>A0A132P4D0_ENTFC</name>
<sequence>MAKNSWELKINGHDELLVRMERYSSESERLINEALKSKGSDIAVDRITEKIPVSEADLRRGHQHAKNSRPLKTQYINLGFIIRPTRKFEYLKYPDLGIGTSKRNQPDEFMRRGLGLALDPITELLIRQFDKLNK</sequence>
<reference evidence="2 4" key="2">
    <citation type="submission" date="2017-05" db="EMBL/GenBank/DDBJ databases">
        <title>The Genome Sequence of Enterococcus faecium 6F2_DIV0138.</title>
        <authorList>
            <consortium name="The Broad Institute Genomics Platform"/>
            <consortium name="The Broad Institute Genomic Center for Infectious Diseases"/>
            <person name="Earl A."/>
            <person name="Manson A."/>
            <person name="Schwartman J."/>
            <person name="Gilmore M."/>
            <person name="Abouelleil A."/>
            <person name="Cao P."/>
            <person name="Chapman S."/>
            <person name="Cusick C."/>
            <person name="Shea T."/>
            <person name="Young S."/>
            <person name="Neafsey D."/>
            <person name="Nusbaum C."/>
            <person name="Birren B."/>
        </authorList>
    </citation>
    <scope>NUCLEOTIDE SEQUENCE [LARGE SCALE GENOMIC DNA]</scope>
    <source>
        <strain evidence="2 4">6F2_DIV0138</strain>
    </source>
</reference>
<dbReference type="Proteomes" id="UP000070452">
    <property type="component" value="Unassembled WGS sequence"/>
</dbReference>
<reference evidence="1 3" key="1">
    <citation type="submission" date="2016-01" db="EMBL/GenBank/DDBJ databases">
        <title>Molecular Mechanisms for transfer of large genomic segments between Enterococcus faecium strains.</title>
        <authorList>
            <person name="Garcia-Solache M.A."/>
            <person name="Lebreton F."/>
            <person name="Mclaughlin R.E."/>
            <person name="Whiteaker J.D."/>
            <person name="Gilmore M.S."/>
            <person name="Rice L.B."/>
        </authorList>
    </citation>
    <scope>NUCLEOTIDE SEQUENCE [LARGE SCALE GENOMIC DNA]</scope>
    <source>
        <strain evidence="1 3">D344RRF x C68</strain>
    </source>
</reference>
<evidence type="ECO:0000313" key="2">
    <source>
        <dbReference type="EMBL" id="OTO00977.1"/>
    </source>
</evidence>
<evidence type="ECO:0000313" key="1">
    <source>
        <dbReference type="EMBL" id="KWX17184.1"/>
    </source>
</evidence>
<evidence type="ECO:0000313" key="4">
    <source>
        <dbReference type="Proteomes" id="UP000194737"/>
    </source>
</evidence>
<dbReference type="PATRIC" id="fig|1352.657.peg.104"/>
<evidence type="ECO:0000313" key="3">
    <source>
        <dbReference type="Proteomes" id="UP000070452"/>
    </source>
</evidence>
<comment type="caution">
    <text evidence="1">The sequence shown here is derived from an EMBL/GenBank/DDBJ whole genome shotgun (WGS) entry which is preliminary data.</text>
</comment>
<accession>A0A132P4D0</accession>
<dbReference type="GeneID" id="66455241"/>